<gene>
    <name evidence="2" type="ORF">PG999_014638</name>
</gene>
<dbReference type="InterPro" id="IPR029033">
    <property type="entry name" value="His_PPase_superfam"/>
</dbReference>
<dbReference type="EMBL" id="JAQQWP010000012">
    <property type="protein sequence ID" value="KAK8093051.1"/>
    <property type="molecule type" value="Genomic_DNA"/>
</dbReference>
<dbReference type="Pfam" id="PF00300">
    <property type="entry name" value="His_Phos_1"/>
    <property type="match status" value="1"/>
</dbReference>
<sequence length="347" mass="38986">MGKYTFSLVPDVFEYDHQNVDELNEKRATMGKDPKPPLLTVQQKTLGLKEKFDNPSSADEIDIPPWARIPTYVKALNETDKYGACHKVIYSGYKIAYQKEVSLETLEKAFKEAGDPMSPYLKKIIIAGLTSPGAKIRLHDARLLEEEEAQNLRGLDVNDYDVGDFPVPDAMLTSPSERCLKTTERVYRKVVEDHGGEGRTFQPVVWENLREKRNGDACNYRSSKSDIMAEHPDYILQEGFAEDDPHESDIERAKNRNMEKTESDSDLEERMRQVLDDIFDDDKTSVVSLTTHSFSIGALTKVLGFPCTLREGNMAAFLVKASPLETKEPEAGRGKGGVSPPFMQSIG</sequence>
<organism evidence="2 3">
    <name type="scientific">Apiospora kogelbergensis</name>
    <dbReference type="NCBI Taxonomy" id="1337665"/>
    <lineage>
        <taxon>Eukaryota</taxon>
        <taxon>Fungi</taxon>
        <taxon>Dikarya</taxon>
        <taxon>Ascomycota</taxon>
        <taxon>Pezizomycotina</taxon>
        <taxon>Sordariomycetes</taxon>
        <taxon>Xylariomycetidae</taxon>
        <taxon>Amphisphaeriales</taxon>
        <taxon>Apiosporaceae</taxon>
        <taxon>Apiospora</taxon>
    </lineage>
</organism>
<evidence type="ECO:0000256" key="1">
    <source>
        <dbReference type="SAM" id="MobiDB-lite"/>
    </source>
</evidence>
<evidence type="ECO:0000313" key="2">
    <source>
        <dbReference type="EMBL" id="KAK8093051.1"/>
    </source>
</evidence>
<keyword evidence="3" id="KW-1185">Reference proteome</keyword>
<dbReference type="InterPro" id="IPR013078">
    <property type="entry name" value="His_Pase_superF_clade-1"/>
</dbReference>
<dbReference type="Gene3D" id="3.40.50.1240">
    <property type="entry name" value="Phosphoglycerate mutase-like"/>
    <property type="match status" value="1"/>
</dbReference>
<accession>A0AAW0Q4T7</accession>
<dbReference type="SUPFAM" id="SSF53254">
    <property type="entry name" value="Phosphoglycerate mutase-like"/>
    <property type="match status" value="1"/>
</dbReference>
<feature type="region of interest" description="Disordered" evidence="1">
    <location>
        <begin position="327"/>
        <end position="347"/>
    </location>
</feature>
<proteinExistence type="predicted"/>
<protein>
    <submittedName>
        <fullName evidence="2">Uncharacterized protein</fullName>
    </submittedName>
</protein>
<dbReference type="AlphaFoldDB" id="A0AAW0Q4T7"/>
<name>A0AAW0Q4T7_9PEZI</name>
<dbReference type="Proteomes" id="UP001392437">
    <property type="component" value="Unassembled WGS sequence"/>
</dbReference>
<reference evidence="2 3" key="1">
    <citation type="submission" date="2023-01" db="EMBL/GenBank/DDBJ databases">
        <title>Analysis of 21 Apiospora genomes using comparative genomics revels a genus with tremendous synthesis potential of carbohydrate active enzymes and secondary metabolites.</title>
        <authorList>
            <person name="Sorensen T."/>
        </authorList>
    </citation>
    <scope>NUCLEOTIDE SEQUENCE [LARGE SCALE GENOMIC DNA]</scope>
    <source>
        <strain evidence="2 3">CBS 117206</strain>
    </source>
</reference>
<evidence type="ECO:0000313" key="3">
    <source>
        <dbReference type="Proteomes" id="UP001392437"/>
    </source>
</evidence>
<comment type="caution">
    <text evidence="2">The sequence shown here is derived from an EMBL/GenBank/DDBJ whole genome shotgun (WGS) entry which is preliminary data.</text>
</comment>